<name>A0ABS2MGM3_9ACTN</name>
<dbReference type="NCBIfam" id="NF005559">
    <property type="entry name" value="PRK07231.1"/>
    <property type="match status" value="1"/>
</dbReference>
<protein>
    <submittedName>
        <fullName evidence="3">3alpha(Or 20beta)-hydroxysteroid dehydrogenase</fullName>
        <ecNumber evidence="3">1.1.1.53</ecNumber>
    </submittedName>
</protein>
<dbReference type="RefSeq" id="WP_307823141.1">
    <property type="nucleotide sequence ID" value="NZ_JACDTV010000016.1"/>
</dbReference>
<dbReference type="PANTHER" id="PTHR42760:SF133">
    <property type="entry name" value="3-OXOACYL-[ACYL-CARRIER-PROTEIN] REDUCTASE"/>
    <property type="match status" value="1"/>
</dbReference>
<dbReference type="Proteomes" id="UP000732378">
    <property type="component" value="Unassembled WGS sequence"/>
</dbReference>
<dbReference type="SUPFAM" id="SSF51735">
    <property type="entry name" value="NAD(P)-binding Rossmann-fold domains"/>
    <property type="match status" value="1"/>
</dbReference>
<dbReference type="EC" id="1.1.1.53" evidence="3"/>
<reference evidence="3 4" key="1">
    <citation type="submission" date="2021-01" db="EMBL/GenBank/DDBJ databases">
        <title>Sequencing the genomes of 1000 actinobacteria strains.</title>
        <authorList>
            <person name="Klenk H.-P."/>
        </authorList>
    </citation>
    <scope>NUCLEOTIDE SEQUENCE [LARGE SCALE GENOMIC DNA]</scope>
    <source>
        <strain evidence="3 4">DSM 18239</strain>
    </source>
</reference>
<dbReference type="PRINTS" id="PR00080">
    <property type="entry name" value="SDRFAMILY"/>
</dbReference>
<keyword evidence="4" id="KW-1185">Reference proteome</keyword>
<dbReference type="Pfam" id="PF13561">
    <property type="entry name" value="adh_short_C2"/>
    <property type="match status" value="1"/>
</dbReference>
<organism evidence="3 4">
    <name type="scientific">Nocardioides salarius</name>
    <dbReference type="NCBI Taxonomy" id="374513"/>
    <lineage>
        <taxon>Bacteria</taxon>
        <taxon>Bacillati</taxon>
        <taxon>Actinomycetota</taxon>
        <taxon>Actinomycetes</taxon>
        <taxon>Propionibacteriales</taxon>
        <taxon>Nocardioidaceae</taxon>
        <taxon>Nocardioides</taxon>
    </lineage>
</organism>
<dbReference type="Gene3D" id="3.40.50.720">
    <property type="entry name" value="NAD(P)-binding Rossmann-like Domain"/>
    <property type="match status" value="1"/>
</dbReference>
<gene>
    <name evidence="3" type="ORF">JOE61_004153</name>
</gene>
<dbReference type="PROSITE" id="PS00061">
    <property type="entry name" value="ADH_SHORT"/>
    <property type="match status" value="1"/>
</dbReference>
<evidence type="ECO:0000313" key="4">
    <source>
        <dbReference type="Proteomes" id="UP000732378"/>
    </source>
</evidence>
<evidence type="ECO:0000313" key="3">
    <source>
        <dbReference type="EMBL" id="MBM7510339.1"/>
    </source>
</evidence>
<proteinExistence type="inferred from homology"/>
<dbReference type="EMBL" id="JAFBBZ010000001">
    <property type="protein sequence ID" value="MBM7510339.1"/>
    <property type="molecule type" value="Genomic_DNA"/>
</dbReference>
<dbReference type="InterPro" id="IPR036291">
    <property type="entry name" value="NAD(P)-bd_dom_sf"/>
</dbReference>
<accession>A0ABS2MGM3</accession>
<dbReference type="PANTHER" id="PTHR42760">
    <property type="entry name" value="SHORT-CHAIN DEHYDROGENASES/REDUCTASES FAMILY MEMBER"/>
    <property type="match status" value="1"/>
</dbReference>
<sequence>MSSTDGSTRGAGHGRLAGKVAIVTGGAMGQGAGICRAFVAEGARTVIADVADEPGEALAAELEASHPGMARFAHHDVSDEESWTRLVAATGEQWGPVSVLANNAGVLRFGQVERQDVADLELMFRVNQLGCFLGMKAVARTMRKNGGGSIINASSTEGLGGMSGVVAYGATKFAIRGMTKGASHELGPHGIRVNSVHPGMIDTPMTREHGGDAAMEYGAAKVPMRRVGHPHDVAPLYVYLASDESTYVNGAEIAVDGGVSATHAFGG</sequence>
<dbReference type="InterPro" id="IPR020904">
    <property type="entry name" value="Sc_DH/Rdtase_CS"/>
</dbReference>
<evidence type="ECO:0000256" key="1">
    <source>
        <dbReference type="ARBA" id="ARBA00006484"/>
    </source>
</evidence>
<dbReference type="GO" id="GO:0047044">
    <property type="term" value="F:androstan-3-alpha,17-beta-diol dehydrogenase (NAD+) activity"/>
    <property type="evidence" value="ECO:0007669"/>
    <property type="project" value="UniProtKB-EC"/>
</dbReference>
<dbReference type="PRINTS" id="PR00081">
    <property type="entry name" value="GDHRDH"/>
</dbReference>
<dbReference type="InterPro" id="IPR002347">
    <property type="entry name" value="SDR_fam"/>
</dbReference>
<comment type="caution">
    <text evidence="3">The sequence shown here is derived from an EMBL/GenBank/DDBJ whole genome shotgun (WGS) entry which is preliminary data.</text>
</comment>
<keyword evidence="2 3" id="KW-0560">Oxidoreductase</keyword>
<evidence type="ECO:0000256" key="2">
    <source>
        <dbReference type="ARBA" id="ARBA00023002"/>
    </source>
</evidence>
<comment type="similarity">
    <text evidence="1">Belongs to the short-chain dehydrogenases/reductases (SDR) family.</text>
</comment>